<evidence type="ECO:0000313" key="3">
    <source>
        <dbReference type="Proteomes" id="UP000242765"/>
    </source>
</evidence>
<dbReference type="AlphaFoldDB" id="A0A1Y3CL30"/>
<keyword evidence="1" id="KW-0812">Transmembrane</keyword>
<accession>A0A1Y3CL30</accession>
<dbReference type="Proteomes" id="UP000242765">
    <property type="component" value="Unassembled WGS sequence"/>
</dbReference>
<dbReference type="Pfam" id="PF06127">
    <property type="entry name" value="Mpo1-like"/>
    <property type="match status" value="1"/>
</dbReference>
<keyword evidence="1" id="KW-1133">Transmembrane helix</keyword>
<dbReference type="PANTHER" id="PTHR34205">
    <property type="entry name" value="TRANSMEMBRANE PROTEIN"/>
    <property type="match status" value="1"/>
</dbReference>
<feature type="transmembrane region" description="Helical" evidence="1">
    <location>
        <begin position="67"/>
        <end position="86"/>
    </location>
</feature>
<comment type="caution">
    <text evidence="2">The sequence shown here is derived from an EMBL/GenBank/DDBJ whole genome shotgun (WGS) entry which is preliminary data.</text>
</comment>
<dbReference type="EMBL" id="NEGB01000002">
    <property type="protein sequence ID" value="OTG66570.1"/>
    <property type="molecule type" value="Genomic_DNA"/>
</dbReference>
<organism evidence="2 3">
    <name type="scientific">Acinetobacter silvestris</name>
    <dbReference type="NCBI Taxonomy" id="1977882"/>
    <lineage>
        <taxon>Bacteria</taxon>
        <taxon>Pseudomonadati</taxon>
        <taxon>Pseudomonadota</taxon>
        <taxon>Gammaproteobacteria</taxon>
        <taxon>Moraxellales</taxon>
        <taxon>Moraxellaceae</taxon>
        <taxon>Acinetobacter</taxon>
    </lineage>
</organism>
<keyword evidence="1" id="KW-0472">Membrane</keyword>
<evidence type="ECO:0000256" key="1">
    <source>
        <dbReference type="SAM" id="Phobius"/>
    </source>
</evidence>
<dbReference type="PANTHER" id="PTHR34205:SF2">
    <property type="entry name" value="DUF962 DOMAIN-CONTAINING PROTEIN"/>
    <property type="match status" value="1"/>
</dbReference>
<name>A0A1Y3CL30_9GAMM</name>
<evidence type="ECO:0008006" key="4">
    <source>
        <dbReference type="Google" id="ProtNLM"/>
    </source>
</evidence>
<dbReference type="OrthoDB" id="7356072at2"/>
<reference evidence="2 3" key="1">
    <citation type="submission" date="2017-04" db="EMBL/GenBank/DDBJ databases">
        <title>High diversity of culturable Acinetobacter species in natural soil and water ecosystems.</title>
        <authorList>
            <person name="Nemec A."/>
            <person name="Radolfova-Krizova L."/>
        </authorList>
    </citation>
    <scope>NUCLEOTIDE SEQUENCE [LARGE SCALE GENOMIC DNA]</scope>
    <source>
        <strain evidence="2 3">ANC 4999</strain>
    </source>
</reference>
<gene>
    <name evidence="2" type="ORF">B9T28_04800</name>
</gene>
<keyword evidence="3" id="KW-1185">Reference proteome</keyword>
<sequence length="128" mass="15179">MNAQVEPKQVLVPTEQQFQLPIKNYSEFYRFYLTEHRHIMSRRLHAVGSSVGIYFFSKAIRQRQPKYFIYGLVSGYACAWVGHFVFEKNKPASFKQPLYSFISDWRMLSDIVRGNLSLKDRKFDKIES</sequence>
<evidence type="ECO:0000313" key="2">
    <source>
        <dbReference type="EMBL" id="OTG66570.1"/>
    </source>
</evidence>
<dbReference type="STRING" id="1977882.B9T28_04800"/>
<protein>
    <recommendedName>
        <fullName evidence="4">DUF962 domain-containing protein</fullName>
    </recommendedName>
</protein>
<dbReference type="RefSeq" id="WP_086202816.1">
    <property type="nucleotide sequence ID" value="NZ_NEGB01000002.1"/>
</dbReference>
<dbReference type="InterPro" id="IPR009305">
    <property type="entry name" value="Mpo1-like"/>
</dbReference>
<proteinExistence type="predicted"/>